<keyword evidence="3" id="KW-1185">Reference proteome</keyword>
<evidence type="ECO:0000256" key="1">
    <source>
        <dbReference type="SAM" id="MobiDB-lite"/>
    </source>
</evidence>
<accession>A0AAV5GFQ8</accession>
<evidence type="ECO:0000313" key="2">
    <source>
        <dbReference type="EMBL" id="GJN91385.1"/>
    </source>
</evidence>
<feature type="compositionally biased region" description="Pro residues" evidence="1">
    <location>
        <begin position="182"/>
        <end position="192"/>
    </location>
</feature>
<feature type="compositionally biased region" description="Pro residues" evidence="1">
    <location>
        <begin position="296"/>
        <end position="307"/>
    </location>
</feature>
<feature type="compositionally biased region" description="Basic residues" evidence="1">
    <location>
        <begin position="241"/>
        <end position="254"/>
    </location>
</feature>
<dbReference type="EMBL" id="BQKY01000008">
    <property type="protein sequence ID" value="GJN91385.1"/>
    <property type="molecule type" value="Genomic_DNA"/>
</dbReference>
<comment type="caution">
    <text evidence="2">The sequence shown here is derived from an EMBL/GenBank/DDBJ whole genome shotgun (WGS) entry which is preliminary data.</text>
</comment>
<dbReference type="AlphaFoldDB" id="A0AAV5GFQ8"/>
<organism evidence="2 3">
    <name type="scientific">Rhodotorula paludigena</name>
    <dbReference type="NCBI Taxonomy" id="86838"/>
    <lineage>
        <taxon>Eukaryota</taxon>
        <taxon>Fungi</taxon>
        <taxon>Dikarya</taxon>
        <taxon>Basidiomycota</taxon>
        <taxon>Pucciniomycotina</taxon>
        <taxon>Microbotryomycetes</taxon>
        <taxon>Sporidiobolales</taxon>
        <taxon>Sporidiobolaceae</taxon>
        <taxon>Rhodotorula</taxon>
    </lineage>
</organism>
<gene>
    <name evidence="2" type="ORF">Rhopal_004406-T1</name>
</gene>
<reference evidence="2 3" key="1">
    <citation type="submission" date="2021-12" db="EMBL/GenBank/DDBJ databases">
        <title>High titer production of polyol ester of fatty acids by Rhodotorula paludigena BS15 towards product separation-free biomass refinery.</title>
        <authorList>
            <person name="Mano J."/>
            <person name="Ono H."/>
            <person name="Tanaka T."/>
            <person name="Naito K."/>
            <person name="Sushida H."/>
            <person name="Ike M."/>
            <person name="Tokuyasu K."/>
            <person name="Kitaoka M."/>
        </authorList>
    </citation>
    <scope>NUCLEOTIDE SEQUENCE [LARGE SCALE GENOMIC DNA]</scope>
    <source>
        <strain evidence="2 3">BS15</strain>
    </source>
</reference>
<evidence type="ECO:0000313" key="3">
    <source>
        <dbReference type="Proteomes" id="UP001342314"/>
    </source>
</evidence>
<protein>
    <submittedName>
        <fullName evidence="2">Uncharacterized protein</fullName>
    </submittedName>
</protein>
<feature type="compositionally biased region" description="Basic and acidic residues" evidence="1">
    <location>
        <begin position="263"/>
        <end position="276"/>
    </location>
</feature>
<feature type="region of interest" description="Disordered" evidence="1">
    <location>
        <begin position="1"/>
        <end position="40"/>
    </location>
</feature>
<feature type="compositionally biased region" description="Polar residues" evidence="1">
    <location>
        <begin position="283"/>
        <end position="293"/>
    </location>
</feature>
<sequence length="363" mass="39662">MVDNGWPAGPSARTASSSSRTSGTLMPLEGTHRAHYGGGPAGNDMTQDLVNYLVEACERADVQAVLSCLEQLRSLDLSHLVQRKHGYKGITSLTAALGCPSHQGLLVVQLLLLRGAKLDGDELYRFLGDDDYYVAEKGLRIIDRFAARRTDGFKLAFQLLESTVCNATSYLRLVDLDSVSFTPPPSPRPGPAKPSMVPQRPLAAPRKRKRPTPTEQYGDGAKGRYWEHFDRASSAMSTAKGTKKSKKPKKKVRKEVRVLSPAEAHHEPEQKVDEPPRSLSPDPFSNSTEFIQLSSPTPPPAASPAPPSHVKSAADPSDLARMKALELEERDIRAILRVEKLKAQVSAADFEAVMRVLRALGKV</sequence>
<dbReference type="Proteomes" id="UP001342314">
    <property type="component" value="Unassembled WGS sequence"/>
</dbReference>
<proteinExistence type="predicted"/>
<name>A0AAV5GFQ8_9BASI</name>
<feature type="compositionally biased region" description="Basic and acidic residues" evidence="1">
    <location>
        <begin position="221"/>
        <end position="231"/>
    </location>
</feature>
<feature type="region of interest" description="Disordered" evidence="1">
    <location>
        <begin position="182"/>
        <end position="317"/>
    </location>
</feature>
<feature type="compositionally biased region" description="Low complexity" evidence="1">
    <location>
        <begin position="7"/>
        <end position="24"/>
    </location>
</feature>